<organism evidence="3 4">
    <name type="scientific">Denitromonas iodatirespirans</name>
    <dbReference type="NCBI Taxonomy" id="2795389"/>
    <lineage>
        <taxon>Bacteria</taxon>
        <taxon>Pseudomonadati</taxon>
        <taxon>Pseudomonadota</taxon>
        <taxon>Betaproteobacteria</taxon>
        <taxon>Rhodocyclales</taxon>
        <taxon>Zoogloeaceae</taxon>
        <taxon>Denitromonas</taxon>
    </lineage>
</organism>
<feature type="region of interest" description="Disordered" evidence="1">
    <location>
        <begin position="73"/>
        <end position="104"/>
    </location>
</feature>
<dbReference type="RefSeq" id="WP_214363284.1">
    <property type="nucleotide sequence ID" value="NZ_JAEKFT010000028.1"/>
</dbReference>
<accession>A0A944DI77</accession>
<keyword evidence="4" id="KW-1185">Reference proteome</keyword>
<feature type="signal peptide" evidence="2">
    <location>
        <begin position="1"/>
        <end position="21"/>
    </location>
</feature>
<reference evidence="4" key="1">
    <citation type="journal article" date="2022" name="ISME J.">
        <title>Genetic and phylogenetic analysis of dissimilatory iodate-reducing bacteria identifies potential niches across the world's oceans.</title>
        <authorList>
            <person name="Reyes-Umana V."/>
            <person name="Henning Z."/>
            <person name="Lee K."/>
            <person name="Barnum T.P."/>
            <person name="Coates J.D."/>
        </authorList>
    </citation>
    <scope>NUCLEOTIDE SEQUENCE [LARGE SCALE GENOMIC DNA]</scope>
    <source>
        <strain evidence="4">IR12</strain>
    </source>
</reference>
<name>A0A944DI77_DENI1</name>
<evidence type="ECO:0000313" key="4">
    <source>
        <dbReference type="Proteomes" id="UP000694660"/>
    </source>
</evidence>
<dbReference type="Proteomes" id="UP000694660">
    <property type="component" value="Unassembled WGS sequence"/>
</dbReference>
<feature type="compositionally biased region" description="Polar residues" evidence="1">
    <location>
        <begin position="73"/>
        <end position="88"/>
    </location>
</feature>
<evidence type="ECO:0000256" key="2">
    <source>
        <dbReference type="SAM" id="SignalP"/>
    </source>
</evidence>
<evidence type="ECO:0008006" key="5">
    <source>
        <dbReference type="Google" id="ProtNLM"/>
    </source>
</evidence>
<protein>
    <recommendedName>
        <fullName evidence="5">DUF4148 domain-containing protein</fullName>
    </recommendedName>
</protein>
<dbReference type="AlphaFoldDB" id="A0A944DI77"/>
<gene>
    <name evidence="3" type="ORF">I8J34_19360</name>
</gene>
<sequence length="104" mass="10966">MKPILALSGIALILSAHGALADSARPLDPHAQARQLILSTTPHPAVIRSTTASAAQVPTDPQELARQRILASTETHATLSPAPESQPTIDPLERARRTILGNRG</sequence>
<dbReference type="EMBL" id="JAEKFT010000028">
    <property type="protein sequence ID" value="MBT0963348.1"/>
    <property type="molecule type" value="Genomic_DNA"/>
</dbReference>
<feature type="chain" id="PRO_5037750509" description="DUF4148 domain-containing protein" evidence="2">
    <location>
        <begin position="22"/>
        <end position="104"/>
    </location>
</feature>
<comment type="caution">
    <text evidence="3">The sequence shown here is derived from an EMBL/GenBank/DDBJ whole genome shotgun (WGS) entry which is preliminary data.</text>
</comment>
<proteinExistence type="predicted"/>
<evidence type="ECO:0000256" key="1">
    <source>
        <dbReference type="SAM" id="MobiDB-lite"/>
    </source>
</evidence>
<evidence type="ECO:0000313" key="3">
    <source>
        <dbReference type="EMBL" id="MBT0963348.1"/>
    </source>
</evidence>
<keyword evidence="2" id="KW-0732">Signal</keyword>